<proteinExistence type="predicted"/>
<dbReference type="EMBL" id="JQ245707">
    <property type="protein sequence ID" value="UTS51908.1"/>
    <property type="molecule type" value="Genomic_DNA"/>
</dbReference>
<sequence>MKPRTPDVNKELLKQATGALYLITDPRSDVYLEKHKNEQRLSSTRRLV</sequence>
<protein>
    <submittedName>
        <fullName evidence="1">Uncharacterized protein</fullName>
    </submittedName>
</protein>
<evidence type="ECO:0000313" key="1">
    <source>
        <dbReference type="EMBL" id="UTS51908.1"/>
    </source>
</evidence>
<accession>A0ACD4B0X3</accession>
<reference evidence="1 2" key="1">
    <citation type="journal article" date="2012" name="Proc. Natl. Acad. Sci. U.S.A.">
        <title>A novel lineage of myoviruses infecting cyanobacteria is widespread in the oceans.</title>
        <authorList>
            <person name="Sabehi G."/>
            <person name="Shaulov L."/>
            <person name="Silver D.H."/>
            <person name="Yanai I."/>
            <person name="Harel A."/>
            <person name="Lindell D."/>
        </authorList>
    </citation>
    <scope>NUCLEOTIDE SEQUENCE [LARGE SCALE GENOMIC DNA]</scope>
</reference>
<dbReference type="Proteomes" id="UP000007178">
    <property type="component" value="Segment"/>
</dbReference>
<name>A0ACD4B0X3_9CAUD</name>
<evidence type="ECO:0000313" key="2">
    <source>
        <dbReference type="Proteomes" id="UP000007178"/>
    </source>
</evidence>
<keyword evidence="2" id="KW-1185">Reference proteome</keyword>
<organism evidence="1 2">
    <name type="scientific">Cyanophage S-TIM5</name>
    <dbReference type="NCBI Taxonomy" id="1137745"/>
    <lineage>
        <taxon>Viruses</taxon>
        <taxon>Duplodnaviria</taxon>
        <taxon>Heunggongvirae</taxon>
        <taxon>Uroviricota</taxon>
        <taxon>Caudoviricetes</taxon>
        <taxon>Aurunvirus</taxon>
        <taxon>Aurunvirus STIM5</taxon>
    </lineage>
</organism>